<dbReference type="Pfam" id="PF00364">
    <property type="entry name" value="Biotin_lipoyl"/>
    <property type="match status" value="1"/>
</dbReference>
<evidence type="ECO:0000256" key="2">
    <source>
        <dbReference type="ARBA" id="ARBA00023267"/>
    </source>
</evidence>
<dbReference type="CDD" id="cd06850">
    <property type="entry name" value="biotinyl_domain"/>
    <property type="match status" value="1"/>
</dbReference>
<dbReference type="RefSeq" id="WP_369188501.1">
    <property type="nucleotide sequence ID" value="NZ_CP163431.1"/>
</dbReference>
<gene>
    <name evidence="5" type="ORF">AB5J58_20010</name>
</gene>
<dbReference type="SUPFAM" id="SSF51230">
    <property type="entry name" value="Single hybrid motif"/>
    <property type="match status" value="1"/>
</dbReference>
<organism evidence="5">
    <name type="scientific">Streptomyces sp. R08</name>
    <dbReference type="NCBI Taxonomy" id="3238624"/>
    <lineage>
        <taxon>Bacteria</taxon>
        <taxon>Bacillati</taxon>
        <taxon>Actinomycetota</taxon>
        <taxon>Actinomycetes</taxon>
        <taxon>Kitasatosporales</taxon>
        <taxon>Streptomycetaceae</taxon>
        <taxon>Streptomyces</taxon>
    </lineage>
</organism>
<dbReference type="NCBIfam" id="NF005457">
    <property type="entry name" value="PRK07051.1"/>
    <property type="match status" value="1"/>
</dbReference>
<dbReference type="PANTHER" id="PTHR45266">
    <property type="entry name" value="OXALOACETATE DECARBOXYLASE ALPHA CHAIN"/>
    <property type="match status" value="1"/>
</dbReference>
<keyword evidence="3" id="KW-0275">Fatty acid biosynthesis</keyword>
<keyword evidence="3" id="KW-0443">Lipid metabolism</keyword>
<protein>
    <recommendedName>
        <fullName evidence="1 3">Biotin carboxyl carrier protein of acetyl-CoA carboxylase</fullName>
    </recommendedName>
</protein>
<evidence type="ECO:0000256" key="3">
    <source>
        <dbReference type="RuleBase" id="RU364072"/>
    </source>
</evidence>
<evidence type="ECO:0000259" key="4">
    <source>
        <dbReference type="Pfam" id="PF00364"/>
    </source>
</evidence>
<keyword evidence="2 3" id="KW-0092">Biotin</keyword>
<comment type="function">
    <text evidence="3">This protein is a component of the acetyl coenzyme A carboxylase complex; first, biotin carboxylase catalyzes the carboxylation of the carrier protein and then the transcarboxylase transfers the carboxyl group to form malonyl-CoA.</text>
</comment>
<dbReference type="Gene3D" id="2.40.50.100">
    <property type="match status" value="1"/>
</dbReference>
<dbReference type="EMBL" id="CP163431">
    <property type="protein sequence ID" value="XDQ02347.1"/>
    <property type="molecule type" value="Genomic_DNA"/>
</dbReference>
<reference evidence="5" key="1">
    <citation type="submission" date="2024-07" db="EMBL/GenBank/DDBJ databases">
        <authorList>
            <person name="Yu S.T."/>
        </authorList>
    </citation>
    <scope>NUCLEOTIDE SEQUENCE</scope>
    <source>
        <strain evidence="5">R08</strain>
    </source>
</reference>
<dbReference type="PRINTS" id="PR01071">
    <property type="entry name" value="ACOABIOTINCC"/>
</dbReference>
<feature type="domain" description="Lipoyl-binding" evidence="4">
    <location>
        <begin position="57"/>
        <end position="128"/>
    </location>
</feature>
<dbReference type="InterPro" id="IPR000089">
    <property type="entry name" value="Biotin_lipoyl"/>
</dbReference>
<evidence type="ECO:0000256" key="1">
    <source>
        <dbReference type="ARBA" id="ARBA00017562"/>
    </source>
</evidence>
<dbReference type="GO" id="GO:0003989">
    <property type="term" value="F:acetyl-CoA carboxylase activity"/>
    <property type="evidence" value="ECO:0007669"/>
    <property type="project" value="InterPro"/>
</dbReference>
<dbReference type="InterPro" id="IPR011053">
    <property type="entry name" value="Single_hybrid_motif"/>
</dbReference>
<comment type="pathway">
    <text evidence="3">Lipid metabolism; fatty acid biosynthesis.</text>
</comment>
<dbReference type="GO" id="GO:0006633">
    <property type="term" value="P:fatty acid biosynthetic process"/>
    <property type="evidence" value="ECO:0007669"/>
    <property type="project" value="UniProtKB-KW"/>
</dbReference>
<keyword evidence="3" id="KW-0276">Fatty acid metabolism</keyword>
<dbReference type="AlphaFoldDB" id="A0AB39M8X9"/>
<dbReference type="GO" id="GO:0009317">
    <property type="term" value="C:acetyl-CoA carboxylase complex"/>
    <property type="evidence" value="ECO:0007669"/>
    <property type="project" value="InterPro"/>
</dbReference>
<accession>A0AB39M8X9</accession>
<dbReference type="InterPro" id="IPR050709">
    <property type="entry name" value="Biotin_Carboxyl_Carrier/Decarb"/>
</dbReference>
<dbReference type="InterPro" id="IPR001249">
    <property type="entry name" value="AcCoA_biotinCC"/>
</dbReference>
<evidence type="ECO:0000313" key="5">
    <source>
        <dbReference type="EMBL" id="XDQ02347.1"/>
    </source>
</evidence>
<dbReference type="PANTHER" id="PTHR45266:SF3">
    <property type="entry name" value="OXALOACETATE DECARBOXYLASE ALPHA CHAIN"/>
    <property type="match status" value="1"/>
</dbReference>
<name>A0AB39M8X9_9ACTN</name>
<sequence length="134" mass="14214">MERIVEGLPGTIRRLTVSVGECSVDVTWSNRGARTAAPVATRPASTDVVESAPALAVTAPLVGAFYRRPTPDAPAFVEIGAVVRPGDQVALIEAMKLFTPVRTELAGRVIAFLVADGDMVEYGQPLLDLEPVEE</sequence>
<proteinExistence type="predicted"/>
<keyword evidence="3" id="KW-0444">Lipid biosynthesis</keyword>